<proteinExistence type="predicted"/>
<reference evidence="4 5" key="1">
    <citation type="submission" date="2018-11" db="EMBL/GenBank/DDBJ databases">
        <authorList>
            <person name="Li F."/>
        </authorList>
    </citation>
    <scope>NUCLEOTIDE SEQUENCE [LARGE SCALE GENOMIC DNA]</scope>
    <source>
        <strain evidence="4 5">KIS18-7</strain>
    </source>
</reference>
<comment type="caution">
    <text evidence="4">The sequence shown here is derived from an EMBL/GenBank/DDBJ whole genome shotgun (WGS) entry which is preliminary data.</text>
</comment>
<accession>A0A3N0DWJ1</accession>
<feature type="transmembrane region" description="Helical" evidence="3">
    <location>
        <begin position="286"/>
        <end position="304"/>
    </location>
</feature>
<dbReference type="Proteomes" id="UP000277094">
    <property type="component" value="Unassembled WGS sequence"/>
</dbReference>
<keyword evidence="1" id="KW-0378">Hydrolase</keyword>
<dbReference type="EMBL" id="RJSG01000002">
    <property type="protein sequence ID" value="RNL79980.1"/>
    <property type="molecule type" value="Genomic_DNA"/>
</dbReference>
<dbReference type="RefSeq" id="WP_123234483.1">
    <property type="nucleotide sequence ID" value="NZ_RJSG01000002.1"/>
</dbReference>
<keyword evidence="5" id="KW-1185">Reference proteome</keyword>
<dbReference type="OrthoDB" id="5242879at2"/>
<evidence type="ECO:0000313" key="5">
    <source>
        <dbReference type="Proteomes" id="UP000277094"/>
    </source>
</evidence>
<evidence type="ECO:0000256" key="3">
    <source>
        <dbReference type="SAM" id="Phobius"/>
    </source>
</evidence>
<sequence length="315" mass="34165">MTTTFQESRSRWGRNNPLPGLTRNLPRVTRIPESERRPSALVDASYGLTVLALVLFTLLLNLTVISQIQHFTAQHRLYGELRRSLAEGSTPIGQLDDKNNPIKPGTPIALLKIPELGISEVVVEGSASRQTKLGVGHQPNTPFPGQGGSPAVLFGRKAAYGGVFANLDRLRAGQEFTVLTGQGKFTYRVIGQRTGEKVPAMTPTSGRLTLVTAKGAAFMPHGVLQVDADLVSKTVPRPPIAYSRVDANQGALGSDHSRMFSLSWLLELLVLMAVGSVWAWKRWSHPAMWVVFVPVLAATGLACADRVCDLLPNLM</sequence>
<keyword evidence="3" id="KW-1133">Transmembrane helix</keyword>
<dbReference type="InterPro" id="IPR023365">
    <property type="entry name" value="Sortase_dom-sf"/>
</dbReference>
<dbReference type="InterPro" id="IPR005754">
    <property type="entry name" value="Sortase"/>
</dbReference>
<feature type="transmembrane region" description="Helical" evidence="3">
    <location>
        <begin position="44"/>
        <end position="65"/>
    </location>
</feature>
<evidence type="ECO:0000313" key="4">
    <source>
        <dbReference type="EMBL" id="RNL79980.1"/>
    </source>
</evidence>
<gene>
    <name evidence="4" type="ORF">EFL95_13745</name>
</gene>
<evidence type="ECO:0000256" key="1">
    <source>
        <dbReference type="ARBA" id="ARBA00022801"/>
    </source>
</evidence>
<dbReference type="GO" id="GO:0016787">
    <property type="term" value="F:hydrolase activity"/>
    <property type="evidence" value="ECO:0007669"/>
    <property type="project" value="UniProtKB-KW"/>
</dbReference>
<keyword evidence="3" id="KW-0812">Transmembrane</keyword>
<dbReference type="Gene3D" id="2.40.260.10">
    <property type="entry name" value="Sortase"/>
    <property type="match status" value="1"/>
</dbReference>
<protein>
    <submittedName>
        <fullName evidence="4">Sortase</fullName>
    </submittedName>
</protein>
<feature type="region of interest" description="Disordered" evidence="2">
    <location>
        <begin position="1"/>
        <end position="30"/>
    </location>
</feature>
<evidence type="ECO:0000256" key="2">
    <source>
        <dbReference type="SAM" id="MobiDB-lite"/>
    </source>
</evidence>
<dbReference type="Pfam" id="PF04203">
    <property type="entry name" value="Sortase"/>
    <property type="match status" value="1"/>
</dbReference>
<keyword evidence="3" id="KW-0472">Membrane</keyword>
<feature type="transmembrane region" description="Helical" evidence="3">
    <location>
        <begin position="262"/>
        <end position="280"/>
    </location>
</feature>
<dbReference type="SUPFAM" id="SSF63817">
    <property type="entry name" value="Sortase"/>
    <property type="match status" value="1"/>
</dbReference>
<name>A0A3N0DWJ1_9ACTN</name>
<dbReference type="AlphaFoldDB" id="A0A3N0DWJ1"/>
<organism evidence="4 5">
    <name type="scientific">Nocardioides marmorisolisilvae</name>
    <dbReference type="NCBI Taxonomy" id="1542737"/>
    <lineage>
        <taxon>Bacteria</taxon>
        <taxon>Bacillati</taxon>
        <taxon>Actinomycetota</taxon>
        <taxon>Actinomycetes</taxon>
        <taxon>Propionibacteriales</taxon>
        <taxon>Nocardioidaceae</taxon>
        <taxon>Nocardioides</taxon>
    </lineage>
</organism>